<dbReference type="Proteomes" id="UP000823749">
    <property type="component" value="Chromosome 11"/>
</dbReference>
<dbReference type="Pfam" id="PF23284">
    <property type="entry name" value="KOW2_Spt5"/>
    <property type="match status" value="1"/>
</dbReference>
<dbReference type="InterPro" id="IPR014722">
    <property type="entry name" value="Rib_uL2_dom2"/>
</dbReference>
<comment type="caution">
    <text evidence="3">The sequence shown here is derived from an EMBL/GenBank/DDBJ whole genome shotgun (WGS) entry which is preliminary data.</text>
</comment>
<evidence type="ECO:0000259" key="2">
    <source>
        <dbReference type="SMART" id="SM00739"/>
    </source>
</evidence>
<dbReference type="InterPro" id="IPR008991">
    <property type="entry name" value="Translation_prot_SH3-like_sf"/>
</dbReference>
<protein>
    <recommendedName>
        <fullName evidence="2">KOW domain-containing protein</fullName>
    </recommendedName>
</protein>
<dbReference type="InterPro" id="IPR041975">
    <property type="entry name" value="KOW_Spt5_2"/>
</dbReference>
<dbReference type="EMBL" id="JACTNZ010000011">
    <property type="protein sequence ID" value="KAG5526317.1"/>
    <property type="molecule type" value="Genomic_DNA"/>
</dbReference>
<name>A0AAV6IC81_9ERIC</name>
<dbReference type="GO" id="GO:0006368">
    <property type="term" value="P:transcription elongation by RNA polymerase II"/>
    <property type="evidence" value="ECO:0007669"/>
    <property type="project" value="TreeGrafter"/>
</dbReference>
<feature type="region of interest" description="Disordered" evidence="1">
    <location>
        <begin position="689"/>
        <end position="708"/>
    </location>
</feature>
<dbReference type="InterPro" id="IPR057935">
    <property type="entry name" value="KOW_Spt5_6_plant"/>
</dbReference>
<keyword evidence="4" id="KW-1185">Reference proteome</keyword>
<feature type="compositionally biased region" description="Low complexity" evidence="1">
    <location>
        <begin position="539"/>
        <end position="557"/>
    </location>
</feature>
<feature type="compositionally biased region" description="Low complexity" evidence="1">
    <location>
        <begin position="470"/>
        <end position="513"/>
    </location>
</feature>
<feature type="compositionally biased region" description="Pro residues" evidence="1">
    <location>
        <begin position="517"/>
        <end position="538"/>
    </location>
</feature>
<dbReference type="PANTHER" id="PTHR11125">
    <property type="entry name" value="SUPPRESSOR OF TY 5"/>
    <property type="match status" value="1"/>
</dbReference>
<dbReference type="GO" id="GO:0006357">
    <property type="term" value="P:regulation of transcription by RNA polymerase II"/>
    <property type="evidence" value="ECO:0007669"/>
    <property type="project" value="InterPro"/>
</dbReference>
<dbReference type="Gene3D" id="2.30.30.30">
    <property type="match status" value="1"/>
</dbReference>
<reference evidence="3" key="1">
    <citation type="submission" date="2020-08" db="EMBL/GenBank/DDBJ databases">
        <title>Plant Genome Project.</title>
        <authorList>
            <person name="Zhang R.-G."/>
        </authorList>
    </citation>
    <scope>NUCLEOTIDE SEQUENCE</scope>
    <source>
        <strain evidence="3">WSP0</strain>
        <tissue evidence="3">Leaf</tissue>
    </source>
</reference>
<sequence>MLANKKPQTSYAQLPQETKDKRNHRCRELDGNLTEVSRAERNKRRRFLYANLPNTYANLPQSIKDKHSERRRQLRLAKEKNHKESTQSVCTPISYESECQEIECTMVSAQTAHPTDSEVIIEALPARTIPTDQNSTPTPVAGVIREELVHIMVPAQSAHPRNSEVVIEAEPAETIPADQDCTQPYVTGVIREVPWSSIHCRTTGTHKIGSSSRVTVATAKRPSIVAKVKLKWSPMLMEFKVNRGRKYRYVDRFPAINKRCMSNAKAMHKLPERNISVTPHKKDFKKVNQLPTTVDKVQNQQFEYIIELDLTKEHKVNEIDVQQEFHWIKASCKVVDVTQKFWYLSCSKCSNATDAMTDDLFWCYHCKKRVSPVVKSVLTHRNSLLNTLKNNLETRKIYCIIPLEMFNSLKFHVELSDKTGSIVATAFPPDAEGMFGITAEYMRETYKRPHHIIPPSDPAPSLPNLYPTEPLHLPVLPTNNTLTPPTTTQPVPITSAPTNLPTPTNQPSSSSPDHPTPHPPPYPAVTTPTPSPQPPPNNNSPRLPNPSDQTSPLTTRPTRTHRPPGYLQDYLCPTLPTATTASTPASSQSSVEKVDEDNVHIRSNAEGLPKTLAVNEKELCKYFEPGNHVKVVCGALEGATGMVIKVEGHVVIIVSDTTKEDIRVIADNVAECSEGDTLASRFSHLRTPTHVPQSLGKLPRGAPMDFDRHHISDNTVVSTPYRSGMGSETPMHPSRTPLHPYMTPMRDPGGLFFKLIVDLSTPIHDGMRTPMRDRAWNPYTPMSPPRDNWENAYPGSWGTSPQYQPGSPPSSRYEAPTPGSGWANTPSDNYGEAGTPRANAPSPYLPSTPGGHPMTPSSASYLPDTPGWQPMTPHTWKRWVGYVSWSRFASMTFDVHFFTGGDDEGLWALPDVLVNVRRSGEDTVIGVVRDVLSDGSCRINLGSSGDGDTVIALSSQIDLVVPRKSDKVKIMSGALRGSTGKLIGVDGSDGIVKQDATFEVRILEMNILAKVAQS</sequence>
<dbReference type="PANTHER" id="PTHR11125:SF7">
    <property type="entry name" value="TRANSCRIPTION ELONGATION FACTOR SPT5"/>
    <property type="match status" value="1"/>
</dbReference>
<feature type="region of interest" description="Disordered" evidence="1">
    <location>
        <begin position="449"/>
        <end position="596"/>
    </location>
</feature>
<evidence type="ECO:0000313" key="3">
    <source>
        <dbReference type="EMBL" id="KAG5526317.1"/>
    </source>
</evidence>
<evidence type="ECO:0000313" key="4">
    <source>
        <dbReference type="Proteomes" id="UP000823749"/>
    </source>
</evidence>
<dbReference type="SMART" id="SM00739">
    <property type="entry name" value="KOW"/>
    <property type="match status" value="2"/>
</dbReference>
<feature type="domain" description="KOW" evidence="2">
    <location>
        <begin position="961"/>
        <end position="988"/>
    </location>
</feature>
<dbReference type="GO" id="GO:0003729">
    <property type="term" value="F:mRNA binding"/>
    <property type="evidence" value="ECO:0007669"/>
    <property type="project" value="TreeGrafter"/>
</dbReference>
<feature type="domain" description="KOW" evidence="2">
    <location>
        <begin position="622"/>
        <end position="649"/>
    </location>
</feature>
<dbReference type="SUPFAM" id="SSF50104">
    <property type="entry name" value="Translation proteins SH3-like domain"/>
    <property type="match status" value="1"/>
</dbReference>
<feature type="region of interest" description="Disordered" evidence="1">
    <location>
        <begin position="1"/>
        <end position="23"/>
    </location>
</feature>
<dbReference type="Pfam" id="PF23038">
    <property type="entry name" value="KOW6_SPT51-2"/>
    <property type="match status" value="1"/>
</dbReference>
<evidence type="ECO:0000256" key="1">
    <source>
        <dbReference type="SAM" id="MobiDB-lite"/>
    </source>
</evidence>
<feature type="compositionally biased region" description="Polar residues" evidence="1">
    <location>
        <begin position="1"/>
        <end position="16"/>
    </location>
</feature>
<dbReference type="CDD" id="cd06086">
    <property type="entry name" value="KOW_Spt5_6"/>
    <property type="match status" value="1"/>
</dbReference>
<feature type="region of interest" description="Disordered" evidence="1">
    <location>
        <begin position="775"/>
        <end position="857"/>
    </location>
</feature>
<dbReference type="InterPro" id="IPR012340">
    <property type="entry name" value="NA-bd_OB-fold"/>
</dbReference>
<dbReference type="InterPro" id="IPR041976">
    <property type="entry name" value="KOW_Spt5_3"/>
</dbReference>
<dbReference type="InterPro" id="IPR005824">
    <property type="entry name" value="KOW"/>
</dbReference>
<dbReference type="Gene3D" id="2.40.50.140">
    <property type="entry name" value="Nucleic acid-binding proteins"/>
    <property type="match status" value="1"/>
</dbReference>
<feature type="compositionally biased region" description="Low complexity" evidence="1">
    <location>
        <begin position="573"/>
        <end position="590"/>
    </location>
</feature>
<dbReference type="GO" id="GO:0032044">
    <property type="term" value="C:DSIF complex"/>
    <property type="evidence" value="ECO:0007669"/>
    <property type="project" value="TreeGrafter"/>
</dbReference>
<dbReference type="AlphaFoldDB" id="A0AAV6IC81"/>
<accession>A0AAV6IC81</accession>
<dbReference type="InterPro" id="IPR039659">
    <property type="entry name" value="SPT5"/>
</dbReference>
<dbReference type="Pfam" id="PF23287">
    <property type="entry name" value="KOW7_SPT5"/>
    <property type="match status" value="1"/>
</dbReference>
<dbReference type="GO" id="GO:0032784">
    <property type="term" value="P:regulation of DNA-templated transcription elongation"/>
    <property type="evidence" value="ECO:0007669"/>
    <property type="project" value="InterPro"/>
</dbReference>
<dbReference type="InterPro" id="IPR057934">
    <property type="entry name" value="KOW_Spt5_7"/>
</dbReference>
<gene>
    <name evidence="3" type="ORF">RHGRI_032561</name>
</gene>
<dbReference type="CDD" id="cd06083">
    <property type="entry name" value="KOW_Spt5_3"/>
    <property type="match status" value="1"/>
</dbReference>
<feature type="compositionally biased region" description="Low complexity" evidence="1">
    <location>
        <begin position="800"/>
        <end position="811"/>
    </location>
</feature>
<organism evidence="3 4">
    <name type="scientific">Rhododendron griersonianum</name>
    <dbReference type="NCBI Taxonomy" id="479676"/>
    <lineage>
        <taxon>Eukaryota</taxon>
        <taxon>Viridiplantae</taxon>
        <taxon>Streptophyta</taxon>
        <taxon>Embryophyta</taxon>
        <taxon>Tracheophyta</taxon>
        <taxon>Spermatophyta</taxon>
        <taxon>Magnoliopsida</taxon>
        <taxon>eudicotyledons</taxon>
        <taxon>Gunneridae</taxon>
        <taxon>Pentapetalae</taxon>
        <taxon>asterids</taxon>
        <taxon>Ericales</taxon>
        <taxon>Ericaceae</taxon>
        <taxon>Ericoideae</taxon>
        <taxon>Rhodoreae</taxon>
        <taxon>Rhododendron</taxon>
    </lineage>
</organism>
<proteinExistence type="predicted"/>